<dbReference type="GO" id="GO:0004021">
    <property type="term" value="F:L-alanine:2-oxoglutarate aminotransferase activity"/>
    <property type="evidence" value="ECO:0007669"/>
    <property type="project" value="UniProtKB-EC"/>
</dbReference>
<dbReference type="SUPFAM" id="SSF48403">
    <property type="entry name" value="Ankyrin repeat"/>
    <property type="match status" value="1"/>
</dbReference>
<dbReference type="SUPFAM" id="SSF53383">
    <property type="entry name" value="PLP-dependent transferases"/>
    <property type="match status" value="1"/>
</dbReference>
<comment type="caution">
    <text evidence="22">The sequence shown here is derived from an EMBL/GenBank/DDBJ whole genome shotgun (WGS) entry which is preliminary data.</text>
</comment>
<dbReference type="FunFam" id="1.25.40.20:FF:000198">
    <property type="entry name" value="Myosin binding subunit, isoform P"/>
    <property type="match status" value="1"/>
</dbReference>
<feature type="region of interest" description="Disordered" evidence="20">
    <location>
        <begin position="20"/>
        <end position="78"/>
    </location>
</feature>
<keyword evidence="8" id="KW-0663">Pyridoxal phosphate</keyword>
<evidence type="ECO:0000313" key="22">
    <source>
        <dbReference type="EMBL" id="TKC44277.1"/>
    </source>
</evidence>
<dbReference type="PROSITE" id="PS50088">
    <property type="entry name" value="ANK_REPEAT"/>
    <property type="match status" value="3"/>
</dbReference>
<keyword evidence="4" id="KW-0963">Cytoplasm</keyword>
<dbReference type="FunFam" id="3.90.1150.10:FF:000010">
    <property type="entry name" value="Alanine aminotransferase 2"/>
    <property type="match status" value="1"/>
</dbReference>
<dbReference type="EC" id="2.6.1.2" evidence="12"/>
<keyword evidence="6" id="KW-0032">Aminotransferase</keyword>
<dbReference type="GO" id="GO:0005737">
    <property type="term" value="C:cytoplasm"/>
    <property type="evidence" value="ECO:0007669"/>
    <property type="project" value="UniProtKB-SubCell"/>
</dbReference>
<evidence type="ECO:0000256" key="5">
    <source>
        <dbReference type="ARBA" id="ARBA00022553"/>
    </source>
</evidence>
<evidence type="ECO:0000256" key="8">
    <source>
        <dbReference type="ARBA" id="ARBA00022898"/>
    </source>
</evidence>
<name>A0A4U1F5G7_MONMO</name>
<dbReference type="InterPro" id="IPR002110">
    <property type="entry name" value="Ankyrin_rpt"/>
</dbReference>
<comment type="catalytic activity">
    <reaction evidence="13">
        <text>L-alanine + 2-oxoglutarate = pyruvate + L-glutamate</text>
        <dbReference type="Rhea" id="RHEA:19453"/>
        <dbReference type="ChEBI" id="CHEBI:15361"/>
        <dbReference type="ChEBI" id="CHEBI:16810"/>
        <dbReference type="ChEBI" id="CHEBI:29985"/>
        <dbReference type="ChEBI" id="CHEBI:57972"/>
        <dbReference type="EC" id="2.6.1.2"/>
    </reaction>
</comment>
<reference evidence="23" key="1">
    <citation type="journal article" date="2019" name="IScience">
        <title>Narwhal Genome Reveals Long-Term Low Genetic Diversity despite Current Large Abundance Size.</title>
        <authorList>
            <person name="Westbury M.V."/>
            <person name="Petersen B."/>
            <person name="Garde E."/>
            <person name="Heide-Jorgensen M.P."/>
            <person name="Lorenzen E.D."/>
        </authorList>
    </citation>
    <scope>NUCLEOTIDE SEQUENCE [LARGE SCALE GENOMIC DNA]</scope>
</reference>
<feature type="non-terminal residue" evidence="22">
    <location>
        <position position="1"/>
    </location>
</feature>
<keyword evidence="19" id="KW-0040">ANK repeat</keyword>
<evidence type="ECO:0000256" key="17">
    <source>
        <dbReference type="ARBA" id="ARBA00080231"/>
    </source>
</evidence>
<feature type="compositionally biased region" description="Basic and acidic residues" evidence="20">
    <location>
        <begin position="430"/>
        <end position="440"/>
    </location>
</feature>
<dbReference type="CDD" id="cd00609">
    <property type="entry name" value="AAT_like"/>
    <property type="match status" value="1"/>
</dbReference>
<comment type="similarity">
    <text evidence="11">Belongs to the class-I pyridoxal-phosphate-dependent aminotransferase family. Alanine aminotransferase subfamily.</text>
</comment>
<evidence type="ECO:0000256" key="3">
    <source>
        <dbReference type="ARBA" id="ARBA00011738"/>
    </source>
</evidence>
<keyword evidence="5" id="KW-0597">Phosphoprotein</keyword>
<comment type="subunit">
    <text evidence="3">Homodimer.</text>
</comment>
<organism evidence="22 23">
    <name type="scientific">Monodon monoceros</name>
    <name type="common">Narwhal</name>
    <name type="synonym">Ceratodon monodon</name>
    <dbReference type="NCBI Taxonomy" id="40151"/>
    <lineage>
        <taxon>Eukaryota</taxon>
        <taxon>Metazoa</taxon>
        <taxon>Chordata</taxon>
        <taxon>Craniata</taxon>
        <taxon>Vertebrata</taxon>
        <taxon>Euteleostomi</taxon>
        <taxon>Mammalia</taxon>
        <taxon>Eutheria</taxon>
        <taxon>Laurasiatheria</taxon>
        <taxon>Artiodactyla</taxon>
        <taxon>Whippomorpha</taxon>
        <taxon>Cetacea</taxon>
        <taxon>Odontoceti</taxon>
        <taxon>Monodontidae</taxon>
        <taxon>Monodon</taxon>
    </lineage>
</organism>
<dbReference type="PANTHER" id="PTHR11751">
    <property type="entry name" value="ALANINE AMINOTRANSFERASE"/>
    <property type="match status" value="1"/>
</dbReference>
<dbReference type="PANTHER" id="PTHR11751:SF308">
    <property type="entry name" value="ALANINE AMINOTRANSFERASE 1"/>
    <property type="match status" value="1"/>
</dbReference>
<evidence type="ECO:0000256" key="1">
    <source>
        <dbReference type="ARBA" id="ARBA00001933"/>
    </source>
</evidence>
<keyword evidence="9" id="KW-0007">Acetylation</keyword>
<dbReference type="Gene3D" id="1.10.287.1970">
    <property type="match status" value="1"/>
</dbReference>
<dbReference type="InterPro" id="IPR036770">
    <property type="entry name" value="Ankyrin_rpt-contain_sf"/>
</dbReference>
<evidence type="ECO:0000256" key="4">
    <source>
        <dbReference type="ARBA" id="ARBA00022490"/>
    </source>
</evidence>
<dbReference type="FunFam" id="3.40.640.10:FF:000236">
    <property type="entry name" value="Alanine aminotransferase 2"/>
    <property type="match status" value="1"/>
</dbReference>
<feature type="domain" description="Aminotransferase class I/classII large" evidence="21">
    <location>
        <begin position="808"/>
        <end position="1183"/>
    </location>
</feature>
<dbReference type="FunFam" id="1.10.287.1970:FF:000001">
    <property type="entry name" value="Alanine aminotransferase 2"/>
    <property type="match status" value="1"/>
</dbReference>
<evidence type="ECO:0000256" key="6">
    <source>
        <dbReference type="ARBA" id="ARBA00022576"/>
    </source>
</evidence>
<protein>
    <recommendedName>
        <fullName evidence="15">Alanine aminotransferase 1</fullName>
        <ecNumber evidence="12">2.6.1.2</ecNumber>
    </recommendedName>
    <alternativeName>
        <fullName evidence="17">Glutamate pyruvate transaminase 1</fullName>
    </alternativeName>
    <alternativeName>
        <fullName evidence="16">Glutamic--alanine transaminase 1</fullName>
    </alternativeName>
    <alternativeName>
        <fullName evidence="18">Glutamic--pyruvic transaminase 1</fullName>
    </alternativeName>
</protein>
<dbReference type="InterPro" id="IPR045088">
    <property type="entry name" value="ALAT1/2-like"/>
</dbReference>
<dbReference type="Pfam" id="PF00155">
    <property type="entry name" value="Aminotran_1_2"/>
    <property type="match status" value="1"/>
</dbReference>
<evidence type="ECO:0000313" key="23">
    <source>
        <dbReference type="Proteomes" id="UP000308365"/>
    </source>
</evidence>
<evidence type="ECO:0000259" key="21">
    <source>
        <dbReference type="Pfam" id="PF00155"/>
    </source>
</evidence>
<gene>
    <name evidence="22" type="ORF">EI555_001719</name>
</gene>
<dbReference type="InterPro" id="IPR015424">
    <property type="entry name" value="PyrdxlP-dep_Trfase"/>
</dbReference>
<dbReference type="EMBL" id="RWIC01000405">
    <property type="protein sequence ID" value="TKC44277.1"/>
    <property type="molecule type" value="Genomic_DNA"/>
</dbReference>
<dbReference type="InterPro" id="IPR004839">
    <property type="entry name" value="Aminotransferase_I/II_large"/>
</dbReference>
<dbReference type="AlphaFoldDB" id="A0A4U1F5G7"/>
<evidence type="ECO:0000256" key="7">
    <source>
        <dbReference type="ARBA" id="ARBA00022679"/>
    </source>
</evidence>
<sequence>AAPAMAEHLELLAEMPTVGRMSTQERLKHAQKRRAQQVKMWAQAEKEAHGRRGQRTQSQKEAAGGRPQKRFLESGVSPDLANEDGLTALHQSCIDDFREMVQQLLEAGAKVNARDSECWTPLHAAATCGHLHLVELLIAGCGWSGRLYQGGAAAGPGPGRTFLEGCQEPEKSDMVETAGQPTWPQDSTQGQGAASHCGSGADLLAVNTDGNMPYDLCEDEQTLDCLETAMASHGITQDSIERARALPELHMLEDIRSLLQEGADLNAPRDHGATLLHIAAANGFGEAAALLLEHGASLSTKDRDGWEPLHAAAYWGQVHLVELLVAHGADLNGKSLMEETPLDVCGDEEVRAKLLELKHKHDALLRAQGRQRSLLRRRASSAGSRGKVVRRVSLTQRTSLYRKEHAQEAIVWQQPPPTSPEPSEEDEDRQTDAELRRPPPEEEDPEAARQHNGRVGAPPGQHLYSKRLDRSVSYQLSSLESTTPDALVQAKAPHTLAELKRQRAAAKLQRPPPEGLEAAESELPVDTETPQLECGSGAGGDPPLLRLTAPSEEARVEKRPCCLLMAAPGWCVFGERAGQQPRAAEVSKGPAKAQSCPAPPPTPQPKDSSLAALMGDRGSALPGSANPSGHSAHLPSPKPSPSELLDPSVCPYLPCGSPAPLSWGHWAGTGPHPKPRLSSHPLPVGRTVPRRWGQQAAVKVMALRTGDHSQAATNGLKEKVLTLDTMNPCVQKVEYAVRGPIVLRALELEQELRQGVKKPFTEVIRANIGDAQAMGQTPITFLRQVLALCVHPDLLNSPDFPDDAKRRAERILQACGGHSLGAYSISSGTQLIREDVARYIERRDGGIPADPNNIFLSTGASDAIVTLLKLLVAGEGRTRTGVLIPIPQYPLYSAALAELNAVQVDYYLDEERAWALDVAELRRALLQARDHCRPRALCIINPGNPTGQVQTRECIEAVIRFAFEEGLFLLADEVYQDNVYAEGSQFYSFKKVLTEMGPPYTARQELASFHSVSKGYMGECGFRGGYVEVVNMDAAVQQQMQKLRSVRLCPPTPGQVLLDVAVSPPAPSDPSFAQFQAERRAVLAELAAKAKLTEQVFNEAPGIRCNPVQGAMYSFPRVQLPPRAVQRAQELGLAPDMFFCLRLLEETGICVVPGSGFGQREGTYHFRMTILPPMEKLRPLLETLSQFHAKFTREYS</sequence>
<feature type="region of interest" description="Disordered" evidence="20">
    <location>
        <begin position="582"/>
        <end position="643"/>
    </location>
</feature>
<keyword evidence="7" id="KW-0808">Transferase</keyword>
<feature type="region of interest" description="Disordered" evidence="20">
    <location>
        <begin position="169"/>
        <end position="194"/>
    </location>
</feature>
<feature type="repeat" description="ANK" evidence="19">
    <location>
        <begin position="304"/>
        <end position="336"/>
    </location>
</feature>
<evidence type="ECO:0000256" key="2">
    <source>
        <dbReference type="ARBA" id="ARBA00004496"/>
    </source>
</evidence>
<proteinExistence type="inferred from homology"/>
<feature type="region of interest" description="Disordered" evidence="20">
    <location>
        <begin position="502"/>
        <end position="524"/>
    </location>
</feature>
<dbReference type="Proteomes" id="UP000308365">
    <property type="component" value="Unassembled WGS sequence"/>
</dbReference>
<dbReference type="SMART" id="SM00248">
    <property type="entry name" value="ANK"/>
    <property type="match status" value="4"/>
</dbReference>
<dbReference type="InterPro" id="IPR015421">
    <property type="entry name" value="PyrdxlP-dep_Trfase_major"/>
</dbReference>
<evidence type="ECO:0000256" key="11">
    <source>
        <dbReference type="ARBA" id="ARBA00025785"/>
    </source>
</evidence>
<dbReference type="Gene3D" id="1.25.40.20">
    <property type="entry name" value="Ankyrin repeat-containing domain"/>
    <property type="match status" value="2"/>
</dbReference>
<feature type="repeat" description="ANK" evidence="19">
    <location>
        <begin position="84"/>
        <end position="116"/>
    </location>
</feature>
<dbReference type="GO" id="GO:0005615">
    <property type="term" value="C:extracellular space"/>
    <property type="evidence" value="ECO:0007669"/>
    <property type="project" value="UniProtKB-ARBA"/>
</dbReference>
<evidence type="ECO:0000256" key="13">
    <source>
        <dbReference type="ARBA" id="ARBA00047412"/>
    </source>
</evidence>
<comment type="function">
    <text evidence="14">Catalyzes the reversible transamination between alanine and 2-oxoglutarate to form pyruvate and glutamate. Participates in cellular nitrogen metabolism and also in liver gluconeogenesis starting with precursors transported from skeletal muscles.</text>
</comment>
<dbReference type="PROSITE" id="PS50297">
    <property type="entry name" value="ANK_REP_REGION"/>
    <property type="match status" value="3"/>
</dbReference>
<accession>A0A4U1F5G7</accession>
<feature type="region of interest" description="Disordered" evidence="20">
    <location>
        <begin position="405"/>
        <end position="464"/>
    </location>
</feature>
<dbReference type="GO" id="GO:0042853">
    <property type="term" value="P:L-alanine catabolic process"/>
    <property type="evidence" value="ECO:0007669"/>
    <property type="project" value="UniProtKB-UniPathway"/>
</dbReference>
<evidence type="ECO:0000256" key="14">
    <source>
        <dbReference type="ARBA" id="ARBA00059280"/>
    </source>
</evidence>
<dbReference type="Gene3D" id="3.40.640.10">
    <property type="entry name" value="Type I PLP-dependent aspartate aminotransferase-like (Major domain)"/>
    <property type="match status" value="1"/>
</dbReference>
<dbReference type="GO" id="GO:0030170">
    <property type="term" value="F:pyridoxal phosphate binding"/>
    <property type="evidence" value="ECO:0007669"/>
    <property type="project" value="InterPro"/>
</dbReference>
<comment type="pathway">
    <text evidence="10">Amino-acid degradation; L-alanine degradation via transaminase pathway; pyruvate from L-alanine: step 1/1.</text>
</comment>
<evidence type="ECO:0000256" key="16">
    <source>
        <dbReference type="ARBA" id="ARBA00076222"/>
    </source>
</evidence>
<evidence type="ECO:0000256" key="12">
    <source>
        <dbReference type="ARBA" id="ARBA00026106"/>
    </source>
</evidence>
<evidence type="ECO:0000256" key="10">
    <source>
        <dbReference type="ARBA" id="ARBA00025708"/>
    </source>
</evidence>
<dbReference type="Gene3D" id="3.90.1150.10">
    <property type="entry name" value="Aspartate Aminotransferase, domain 1"/>
    <property type="match status" value="1"/>
</dbReference>
<comment type="subcellular location">
    <subcellularLocation>
        <location evidence="2">Cytoplasm</location>
    </subcellularLocation>
</comment>
<evidence type="ECO:0000256" key="19">
    <source>
        <dbReference type="PROSITE-ProRule" id="PRU00023"/>
    </source>
</evidence>
<dbReference type="Pfam" id="PF12796">
    <property type="entry name" value="Ank_2"/>
    <property type="match status" value="2"/>
</dbReference>
<evidence type="ECO:0000256" key="9">
    <source>
        <dbReference type="ARBA" id="ARBA00022990"/>
    </source>
</evidence>
<evidence type="ECO:0000256" key="20">
    <source>
        <dbReference type="SAM" id="MobiDB-lite"/>
    </source>
</evidence>
<evidence type="ECO:0000256" key="18">
    <source>
        <dbReference type="ARBA" id="ARBA00082842"/>
    </source>
</evidence>
<evidence type="ECO:0000256" key="15">
    <source>
        <dbReference type="ARBA" id="ARBA00074120"/>
    </source>
</evidence>
<feature type="repeat" description="ANK" evidence="19">
    <location>
        <begin position="271"/>
        <end position="303"/>
    </location>
</feature>
<dbReference type="InterPro" id="IPR015422">
    <property type="entry name" value="PyrdxlP-dep_Trfase_small"/>
</dbReference>
<dbReference type="PRINTS" id="PR01415">
    <property type="entry name" value="ANKYRIN"/>
</dbReference>
<feature type="compositionally biased region" description="Polar residues" evidence="20">
    <location>
        <begin position="179"/>
        <end position="192"/>
    </location>
</feature>
<comment type="cofactor">
    <cofactor evidence="1">
        <name>pyridoxal 5'-phosphate</name>
        <dbReference type="ChEBI" id="CHEBI:597326"/>
    </cofactor>
</comment>
<dbReference type="UniPathway" id="UPA00528">
    <property type="reaction ID" value="UER00586"/>
</dbReference>